<evidence type="ECO:0000256" key="5">
    <source>
        <dbReference type="ARBA" id="ARBA00022912"/>
    </source>
</evidence>
<proteinExistence type="inferred from homology"/>
<feature type="region of interest" description="Disordered" evidence="7">
    <location>
        <begin position="1"/>
        <end position="75"/>
    </location>
</feature>
<accession>A0A6A5SCR5</accession>
<comment type="similarity">
    <text evidence="2">Belongs to the POA1 family.</text>
</comment>
<evidence type="ECO:0000256" key="6">
    <source>
        <dbReference type="ARBA" id="ARBA00034427"/>
    </source>
</evidence>
<dbReference type="InterPro" id="IPR050892">
    <property type="entry name" value="ADP-ribose_metab_enzymes"/>
</dbReference>
<comment type="catalytic activity">
    <reaction evidence="6">
        <text>ADP-alpha-D-ribose 1''-phosphate + H2O = ADP-D-ribose + phosphate</text>
        <dbReference type="Rhea" id="RHEA:25029"/>
        <dbReference type="ChEBI" id="CHEBI:15377"/>
        <dbReference type="ChEBI" id="CHEBI:43474"/>
        <dbReference type="ChEBI" id="CHEBI:57967"/>
        <dbReference type="ChEBI" id="CHEBI:58753"/>
        <dbReference type="EC" id="3.1.3.84"/>
    </reaction>
</comment>
<dbReference type="CDD" id="cd02901">
    <property type="entry name" value="Macro_Poa1p-like"/>
    <property type="match status" value="1"/>
</dbReference>
<feature type="domain" description="Macro" evidence="8">
    <location>
        <begin position="78"/>
        <end position="256"/>
    </location>
</feature>
<evidence type="ECO:0000256" key="2">
    <source>
        <dbReference type="ARBA" id="ARBA00006575"/>
    </source>
</evidence>
<feature type="compositionally biased region" description="Basic and acidic residues" evidence="7">
    <location>
        <begin position="51"/>
        <end position="70"/>
    </location>
</feature>
<evidence type="ECO:0000313" key="9">
    <source>
        <dbReference type="EMBL" id="KAF1938401.1"/>
    </source>
</evidence>
<evidence type="ECO:0000313" key="10">
    <source>
        <dbReference type="Proteomes" id="UP000800038"/>
    </source>
</evidence>
<evidence type="ECO:0000256" key="1">
    <source>
        <dbReference type="ARBA" id="ARBA00002432"/>
    </source>
</evidence>
<dbReference type="OrthoDB" id="2155246at2759"/>
<dbReference type="Gene3D" id="3.40.220.10">
    <property type="entry name" value="Leucine Aminopeptidase, subunit E, domain 1"/>
    <property type="match status" value="1"/>
</dbReference>
<comment type="function">
    <text evidence="1">Highly specific phosphatase involved in the metabolism of ADP-ribose 1''-phosphate (Appr1p) which is produced as a consequence of tRNA splicing.</text>
</comment>
<dbReference type="Proteomes" id="UP000800038">
    <property type="component" value="Unassembled WGS sequence"/>
</dbReference>
<dbReference type="GO" id="GO:0140291">
    <property type="term" value="P:peptidyl-glutamate ADP-deribosylation"/>
    <property type="evidence" value="ECO:0007669"/>
    <property type="project" value="TreeGrafter"/>
</dbReference>
<dbReference type="InterPro" id="IPR002589">
    <property type="entry name" value="Macro_dom"/>
</dbReference>
<dbReference type="PANTHER" id="PTHR12521:SF0">
    <property type="entry name" value="ADP-RIBOSE GLYCOHYDROLASE OARD1"/>
    <property type="match status" value="1"/>
</dbReference>
<dbReference type="GO" id="GO:0004721">
    <property type="term" value="F:phosphoprotein phosphatase activity"/>
    <property type="evidence" value="ECO:0007669"/>
    <property type="project" value="UniProtKB-KW"/>
</dbReference>
<dbReference type="EC" id="3.1.3.84" evidence="3"/>
<keyword evidence="5" id="KW-0378">Hydrolase</keyword>
<keyword evidence="5" id="KW-0904">Protein phosphatase</keyword>
<evidence type="ECO:0000256" key="4">
    <source>
        <dbReference type="ARBA" id="ARBA00019744"/>
    </source>
</evidence>
<feature type="compositionally biased region" description="Polar residues" evidence="7">
    <location>
        <begin position="1"/>
        <end position="13"/>
    </location>
</feature>
<sequence>MSQRNSIITSYFQPKNKAKESTTNNSDSPESSKQEKGKGKRSISASPVPVPEKRRDVNGLNRDAPRHLSSKDLPSNWLATSSDDSLTTLSLTYHTGDIFAAPPNTLLIHACNTQGSWGAGIAAAFKSKYPKAYPVYRNFCINEYNPKSDPIPTGTALLIPPVDIGNTHWIGCLFTSAKYGKGKDKADVIVRNTAPAMQMLIELVNKAEGEIAEVRICKINSGKFGVPWEKTKDALEAITVAEGWKGSVQVWDPSDD</sequence>
<dbReference type="PROSITE" id="PS51154">
    <property type="entry name" value="MACRO"/>
    <property type="match status" value="1"/>
</dbReference>
<evidence type="ECO:0000256" key="3">
    <source>
        <dbReference type="ARBA" id="ARBA00012983"/>
    </source>
</evidence>
<dbReference type="PANTHER" id="PTHR12521">
    <property type="entry name" value="PROTEIN C6ORF130"/>
    <property type="match status" value="1"/>
</dbReference>
<name>A0A6A5SCR5_9PLEO</name>
<dbReference type="SMART" id="SM00506">
    <property type="entry name" value="A1pp"/>
    <property type="match status" value="1"/>
</dbReference>
<gene>
    <name evidence="9" type="ORF">EJ02DRAFT_457910</name>
</gene>
<dbReference type="EMBL" id="ML976106">
    <property type="protein sequence ID" value="KAF1938401.1"/>
    <property type="molecule type" value="Genomic_DNA"/>
</dbReference>
<keyword evidence="10" id="KW-1185">Reference proteome</keyword>
<organism evidence="9 10">
    <name type="scientific">Clathrospora elynae</name>
    <dbReference type="NCBI Taxonomy" id="706981"/>
    <lineage>
        <taxon>Eukaryota</taxon>
        <taxon>Fungi</taxon>
        <taxon>Dikarya</taxon>
        <taxon>Ascomycota</taxon>
        <taxon>Pezizomycotina</taxon>
        <taxon>Dothideomycetes</taxon>
        <taxon>Pleosporomycetidae</taxon>
        <taxon>Pleosporales</taxon>
        <taxon>Diademaceae</taxon>
        <taxon>Clathrospora</taxon>
    </lineage>
</organism>
<evidence type="ECO:0000259" key="8">
    <source>
        <dbReference type="PROSITE" id="PS51154"/>
    </source>
</evidence>
<dbReference type="Pfam" id="PF01661">
    <property type="entry name" value="Macro"/>
    <property type="match status" value="1"/>
</dbReference>
<dbReference type="SUPFAM" id="SSF52949">
    <property type="entry name" value="Macro domain-like"/>
    <property type="match status" value="1"/>
</dbReference>
<dbReference type="AlphaFoldDB" id="A0A6A5SCR5"/>
<reference evidence="9" key="1">
    <citation type="journal article" date="2020" name="Stud. Mycol.">
        <title>101 Dothideomycetes genomes: a test case for predicting lifestyles and emergence of pathogens.</title>
        <authorList>
            <person name="Haridas S."/>
            <person name="Albert R."/>
            <person name="Binder M."/>
            <person name="Bloem J."/>
            <person name="Labutti K."/>
            <person name="Salamov A."/>
            <person name="Andreopoulos B."/>
            <person name="Baker S."/>
            <person name="Barry K."/>
            <person name="Bills G."/>
            <person name="Bluhm B."/>
            <person name="Cannon C."/>
            <person name="Castanera R."/>
            <person name="Culley D."/>
            <person name="Daum C."/>
            <person name="Ezra D."/>
            <person name="Gonzalez J."/>
            <person name="Henrissat B."/>
            <person name="Kuo A."/>
            <person name="Liang C."/>
            <person name="Lipzen A."/>
            <person name="Lutzoni F."/>
            <person name="Magnuson J."/>
            <person name="Mondo S."/>
            <person name="Nolan M."/>
            <person name="Ohm R."/>
            <person name="Pangilinan J."/>
            <person name="Park H.-J."/>
            <person name="Ramirez L."/>
            <person name="Alfaro M."/>
            <person name="Sun H."/>
            <person name="Tritt A."/>
            <person name="Yoshinaga Y."/>
            <person name="Zwiers L.-H."/>
            <person name="Turgeon B."/>
            <person name="Goodwin S."/>
            <person name="Spatafora J."/>
            <person name="Crous P."/>
            <person name="Grigoriev I."/>
        </authorList>
    </citation>
    <scope>NUCLEOTIDE SEQUENCE</scope>
    <source>
        <strain evidence="9">CBS 161.51</strain>
    </source>
</reference>
<evidence type="ECO:0000256" key="7">
    <source>
        <dbReference type="SAM" id="MobiDB-lite"/>
    </source>
</evidence>
<dbReference type="InterPro" id="IPR043472">
    <property type="entry name" value="Macro_dom-like"/>
</dbReference>
<protein>
    <recommendedName>
        <fullName evidence="4">ADP-ribose 1''-phosphate phosphatase</fullName>
        <ecNumber evidence="3">3.1.3.84</ecNumber>
    </recommendedName>
</protein>